<accession>A0A9D2IJ46</accession>
<feature type="transmembrane region" description="Helical" evidence="1">
    <location>
        <begin position="40"/>
        <end position="61"/>
    </location>
</feature>
<evidence type="ECO:0000256" key="1">
    <source>
        <dbReference type="SAM" id="Phobius"/>
    </source>
</evidence>
<dbReference type="Proteomes" id="UP000824017">
    <property type="component" value="Unassembled WGS sequence"/>
</dbReference>
<dbReference type="Pfam" id="PF12822">
    <property type="entry name" value="ECF_trnsprt"/>
    <property type="match status" value="1"/>
</dbReference>
<feature type="transmembrane region" description="Helical" evidence="1">
    <location>
        <begin position="141"/>
        <end position="168"/>
    </location>
</feature>
<evidence type="ECO:0000313" key="3">
    <source>
        <dbReference type="Proteomes" id="UP000824017"/>
    </source>
</evidence>
<dbReference type="AlphaFoldDB" id="A0A9D2IJ46"/>
<reference evidence="2" key="1">
    <citation type="journal article" date="2021" name="PeerJ">
        <title>Extensive microbial diversity within the chicken gut microbiome revealed by metagenomics and culture.</title>
        <authorList>
            <person name="Gilroy R."/>
            <person name="Ravi A."/>
            <person name="Getino M."/>
            <person name="Pursley I."/>
            <person name="Horton D.L."/>
            <person name="Alikhan N.F."/>
            <person name="Baker D."/>
            <person name="Gharbi K."/>
            <person name="Hall N."/>
            <person name="Watson M."/>
            <person name="Adriaenssens E.M."/>
            <person name="Foster-Nyarko E."/>
            <person name="Jarju S."/>
            <person name="Secka A."/>
            <person name="Antonio M."/>
            <person name="Oren A."/>
            <person name="Chaudhuri R.R."/>
            <person name="La Ragione R."/>
            <person name="Hildebrand F."/>
            <person name="Pallen M.J."/>
        </authorList>
    </citation>
    <scope>NUCLEOTIDE SEQUENCE</scope>
    <source>
        <strain evidence="2">ChiGjej1B1-13045</strain>
    </source>
</reference>
<reference evidence="2" key="2">
    <citation type="submission" date="2021-04" db="EMBL/GenBank/DDBJ databases">
        <authorList>
            <person name="Gilroy R."/>
        </authorList>
    </citation>
    <scope>NUCLEOTIDE SEQUENCE</scope>
    <source>
        <strain evidence="2">ChiGjej1B1-13045</strain>
    </source>
</reference>
<protein>
    <submittedName>
        <fullName evidence="2">ECF transporter S component</fullName>
    </submittedName>
</protein>
<dbReference type="Gene3D" id="1.10.1760.20">
    <property type="match status" value="1"/>
</dbReference>
<dbReference type="EMBL" id="DXCD01000094">
    <property type="protein sequence ID" value="HIZ13003.1"/>
    <property type="molecule type" value="Genomic_DNA"/>
</dbReference>
<keyword evidence="1" id="KW-0472">Membrane</keyword>
<feature type="transmembrane region" description="Helical" evidence="1">
    <location>
        <begin position="108"/>
        <end position="129"/>
    </location>
</feature>
<feature type="transmembrane region" description="Helical" evidence="1">
    <location>
        <begin position="73"/>
        <end position="96"/>
    </location>
</feature>
<name>A0A9D2IJ46_9FIRM</name>
<gene>
    <name evidence="2" type="ORF">H9817_03645</name>
</gene>
<keyword evidence="1" id="KW-0812">Transmembrane</keyword>
<comment type="caution">
    <text evidence="2">The sequence shown here is derived from an EMBL/GenBank/DDBJ whole genome shotgun (WGS) entry which is preliminary data.</text>
</comment>
<dbReference type="InterPro" id="IPR024529">
    <property type="entry name" value="ECF_trnsprt_substrate-spec"/>
</dbReference>
<proteinExistence type="predicted"/>
<organism evidence="2 3">
    <name type="scientific">Candidatus Mediterraneibacter stercorigallinarum</name>
    <dbReference type="NCBI Taxonomy" id="2838686"/>
    <lineage>
        <taxon>Bacteria</taxon>
        <taxon>Bacillati</taxon>
        <taxon>Bacillota</taxon>
        <taxon>Clostridia</taxon>
        <taxon>Lachnospirales</taxon>
        <taxon>Lachnospiraceae</taxon>
        <taxon>Mediterraneibacter</taxon>
    </lineage>
</organism>
<evidence type="ECO:0000313" key="2">
    <source>
        <dbReference type="EMBL" id="HIZ13003.1"/>
    </source>
</evidence>
<dbReference type="GO" id="GO:0022857">
    <property type="term" value="F:transmembrane transporter activity"/>
    <property type="evidence" value="ECO:0007669"/>
    <property type="project" value="InterPro"/>
</dbReference>
<feature type="transmembrane region" description="Helical" evidence="1">
    <location>
        <begin position="12"/>
        <end position="28"/>
    </location>
</feature>
<keyword evidence="1" id="KW-1133">Transmembrane helix</keyword>
<sequence>MSKTTKNLTLSAMFLAIGMVLPFLTGQIPQIGNMMLPMHIPVLLCGLICGWQYGAVLGFVLPLLRYLVFGMPVLFPTGIAMAFELMTYGLVIGLVYSRSRWKCIIALYRALIAAMIAGRLVWAAAQVILLGVSGSVFTVQMFLAGAFLNAVPGIIIQLVLIPVVMAALGRTGLVHFHIHKKETVTNAE</sequence>